<evidence type="ECO:0008006" key="4">
    <source>
        <dbReference type="Google" id="ProtNLM"/>
    </source>
</evidence>
<dbReference type="Pfam" id="PF19545">
    <property type="entry name" value="DUF6069"/>
    <property type="match status" value="1"/>
</dbReference>
<keyword evidence="3" id="KW-1185">Reference proteome</keyword>
<gene>
    <name evidence="2" type="ordered locus">Tpau_1873</name>
</gene>
<feature type="transmembrane region" description="Helical" evidence="1">
    <location>
        <begin position="91"/>
        <end position="110"/>
    </location>
</feature>
<evidence type="ECO:0000256" key="1">
    <source>
        <dbReference type="SAM" id="Phobius"/>
    </source>
</evidence>
<organism evidence="2 3">
    <name type="scientific">Tsukamurella paurometabola (strain ATCC 8368 / DSM 20162 / CCUG 35730 / CIP 100753 / JCM 10117 / KCTC 9821 / NBRC 16120 / NCIMB 702349 / NCTC 13040)</name>
    <name type="common">Corynebacterium paurometabolum</name>
    <dbReference type="NCBI Taxonomy" id="521096"/>
    <lineage>
        <taxon>Bacteria</taxon>
        <taxon>Bacillati</taxon>
        <taxon>Actinomycetota</taxon>
        <taxon>Actinomycetes</taxon>
        <taxon>Mycobacteriales</taxon>
        <taxon>Tsukamurellaceae</taxon>
        <taxon>Tsukamurella</taxon>
    </lineage>
</organism>
<dbReference type="KEGG" id="tpr:Tpau_1873"/>
<dbReference type="Proteomes" id="UP000001213">
    <property type="component" value="Chromosome"/>
</dbReference>
<dbReference type="STRING" id="521096.Tpau_1873"/>
<evidence type="ECO:0000313" key="2">
    <source>
        <dbReference type="EMBL" id="ADG78486.1"/>
    </source>
</evidence>
<keyword evidence="1" id="KW-0812">Transmembrane</keyword>
<keyword evidence="1" id="KW-0472">Membrane</keyword>
<reference evidence="2 3" key="2">
    <citation type="journal article" date="2011" name="Stand. Genomic Sci.">
        <title>Complete genome sequence of Tsukamurella paurometabola type strain (no. 33).</title>
        <authorList>
            <person name="Munk A.C."/>
            <person name="Lapidus A."/>
            <person name="Lucas S."/>
            <person name="Nolan M."/>
            <person name="Tice H."/>
            <person name="Cheng J.F."/>
            <person name="Del Rio T.G."/>
            <person name="Goodwin L."/>
            <person name="Pitluck S."/>
            <person name="Liolios K."/>
            <person name="Huntemann M."/>
            <person name="Ivanova N."/>
            <person name="Mavromatis K."/>
            <person name="Mikhailova N."/>
            <person name="Pati A."/>
            <person name="Chen A."/>
            <person name="Palaniappan K."/>
            <person name="Tapia R."/>
            <person name="Han C."/>
            <person name="Land M."/>
            <person name="Hauser L."/>
            <person name="Chang Y.J."/>
            <person name="Jeffries C.D."/>
            <person name="Brettin T."/>
            <person name="Yasawong M."/>
            <person name="Brambilla E.M."/>
            <person name="Rohde M."/>
            <person name="Sikorski J."/>
            <person name="Goker M."/>
            <person name="Detter J.C."/>
            <person name="Woyke T."/>
            <person name="Bristow J."/>
            <person name="Eisen J.A."/>
            <person name="Markowitz V."/>
            <person name="Hugenholtz P."/>
            <person name="Kyrpides N.C."/>
            <person name="Klenk H.P."/>
        </authorList>
    </citation>
    <scope>NUCLEOTIDE SEQUENCE [LARGE SCALE GENOMIC DNA]</scope>
    <source>
        <strain evidence="3">ATCC 8368 / DSM 20162 / CCUG 35730 / CIP 100753 / JCM 10117 / KCTC 9821 / NBRC 16120 / NCIMB 702349 / NCTC 13040</strain>
    </source>
</reference>
<reference evidence="3" key="1">
    <citation type="submission" date="2010-03" db="EMBL/GenBank/DDBJ databases">
        <title>The complete chromosome of Tsukamurella paurometabola DSM 20162.</title>
        <authorList>
            <consortium name="US DOE Joint Genome Institute (JGI-PGF)"/>
            <person name="Lucas S."/>
            <person name="Copeland A."/>
            <person name="Lapidus A."/>
            <person name="Glavina del Rio T."/>
            <person name="Dalin E."/>
            <person name="Tice H."/>
            <person name="Bruce D."/>
            <person name="Goodwin L."/>
            <person name="Pitluck S."/>
            <person name="Kyrpides N."/>
            <person name="Mavromatis K."/>
            <person name="Ivanova N."/>
            <person name="Mikhailova N."/>
            <person name="Munk A.C."/>
            <person name="Brettin T."/>
            <person name="Detter J.C."/>
            <person name="Tapia R."/>
            <person name="Han C."/>
            <person name="Larimer F."/>
            <person name="Land M."/>
            <person name="Hauser L."/>
            <person name="Markowitz V."/>
            <person name="Cheng J.-F."/>
            <person name="Hugenholtz P."/>
            <person name="Woyke T."/>
            <person name="Wu D."/>
            <person name="Jando M."/>
            <person name="Brambilla E."/>
            <person name="Klenk H.-P."/>
            <person name="Eisen J.A."/>
        </authorList>
    </citation>
    <scope>NUCLEOTIDE SEQUENCE [LARGE SCALE GENOMIC DNA]</scope>
    <source>
        <strain evidence="3">ATCC 8368 / DSM 20162 / CCUG 35730 / CIP 100753 / JCM 10117 / KCTC 9821 / NBRC 16120 / NCIMB 702349 / NCTC 13040</strain>
    </source>
</reference>
<feature type="transmembrane region" description="Helical" evidence="1">
    <location>
        <begin position="21"/>
        <end position="43"/>
    </location>
</feature>
<accession>D5UMY9</accession>
<evidence type="ECO:0000313" key="3">
    <source>
        <dbReference type="Proteomes" id="UP000001213"/>
    </source>
</evidence>
<dbReference type="HOGENOM" id="CLU_144810_0_0_11"/>
<dbReference type="AlphaFoldDB" id="D5UMY9"/>
<proteinExistence type="predicted"/>
<dbReference type="eggNOG" id="ENOG502ZHKD">
    <property type="taxonomic scope" value="Bacteria"/>
</dbReference>
<feature type="transmembrane region" description="Helical" evidence="1">
    <location>
        <begin position="116"/>
        <end position="135"/>
    </location>
</feature>
<protein>
    <recommendedName>
        <fullName evidence="4">Transmembrane protein</fullName>
    </recommendedName>
</protein>
<dbReference type="EMBL" id="CP001966">
    <property type="protein sequence ID" value="ADG78486.1"/>
    <property type="molecule type" value="Genomic_DNA"/>
</dbReference>
<dbReference type="RefSeq" id="WP_013126509.1">
    <property type="nucleotide sequence ID" value="NC_014158.1"/>
</dbReference>
<name>D5UMY9_TSUPD</name>
<keyword evidence="1" id="KW-1133">Transmembrane helix</keyword>
<dbReference type="InterPro" id="IPR045713">
    <property type="entry name" value="DUF6069"/>
</dbReference>
<sequence length="143" mass="14548">MTTTIAPPRSASLRFTRTTAVVGAVLAALVLNLMLWLIGIAAGGDFTMTDTDGARASVAPGGVILMTVVPLAVGMTLAVLLSLAWAPILRVAAVVGAAASLGTIAGTVATDFDAPSTVALAVMHVVIAVILVVALERLYRRVR</sequence>
<feature type="transmembrane region" description="Helical" evidence="1">
    <location>
        <begin position="63"/>
        <end position="84"/>
    </location>
</feature>